<evidence type="ECO:0000313" key="1">
    <source>
        <dbReference type="EMBL" id="SHM55673.1"/>
    </source>
</evidence>
<name>A0A1M7JSI1_9FLAO</name>
<accession>A0A1M7JSI1</accession>
<dbReference type="STRING" id="946677.SAMN05444484_10722"/>
<reference evidence="2" key="1">
    <citation type="submission" date="2016-11" db="EMBL/GenBank/DDBJ databases">
        <authorList>
            <person name="Varghese N."/>
            <person name="Submissions S."/>
        </authorList>
    </citation>
    <scope>NUCLEOTIDE SEQUENCE [LARGE SCALE GENOMIC DNA]</scope>
    <source>
        <strain evidence="2">DSM 24724</strain>
    </source>
</reference>
<evidence type="ECO:0000313" key="2">
    <source>
        <dbReference type="Proteomes" id="UP000184028"/>
    </source>
</evidence>
<dbReference type="EMBL" id="FRBT01000007">
    <property type="protein sequence ID" value="SHM55673.1"/>
    <property type="molecule type" value="Genomic_DNA"/>
</dbReference>
<dbReference type="AlphaFoldDB" id="A0A1M7JSI1"/>
<sequence>MKDYYVNNTAQSNGDHEVHTSDCYYFQSIISKKYLGSFSSCKPAVDEAKKTYSKSNGCKTCCNACHTT</sequence>
<keyword evidence="2" id="KW-1185">Reference proteome</keyword>
<dbReference type="RefSeq" id="WP_068844627.1">
    <property type="nucleotide sequence ID" value="NZ_FRBT01000007.1"/>
</dbReference>
<dbReference type="Proteomes" id="UP000184028">
    <property type="component" value="Unassembled WGS sequence"/>
</dbReference>
<proteinExistence type="predicted"/>
<gene>
    <name evidence="1" type="ORF">SAMN05444484_10722</name>
</gene>
<protein>
    <submittedName>
        <fullName evidence="1">Uncharacterized protein</fullName>
    </submittedName>
</protein>
<organism evidence="1 2">
    <name type="scientific">Flavobacterium chilense</name>
    <dbReference type="NCBI Taxonomy" id="946677"/>
    <lineage>
        <taxon>Bacteria</taxon>
        <taxon>Pseudomonadati</taxon>
        <taxon>Bacteroidota</taxon>
        <taxon>Flavobacteriia</taxon>
        <taxon>Flavobacteriales</taxon>
        <taxon>Flavobacteriaceae</taxon>
        <taxon>Flavobacterium</taxon>
    </lineage>
</organism>